<accession>A0A5S5AR12</accession>
<name>A0A5S5AR12_9FIRM</name>
<proteinExistence type="predicted"/>
<reference evidence="1 2" key="1">
    <citation type="submission" date="2019-07" db="EMBL/GenBank/DDBJ databases">
        <title>Genomic Encyclopedia of Type Strains, Phase I: the one thousand microbial genomes (KMG-I) project.</title>
        <authorList>
            <person name="Kyrpides N."/>
        </authorList>
    </citation>
    <scope>NUCLEOTIDE SEQUENCE [LARGE SCALE GENOMIC DNA]</scope>
    <source>
        <strain evidence="1 2">DSM 16647</strain>
    </source>
</reference>
<keyword evidence="2" id="KW-1185">Reference proteome</keyword>
<dbReference type="Proteomes" id="UP000322294">
    <property type="component" value="Unassembled WGS sequence"/>
</dbReference>
<comment type="caution">
    <text evidence="1">The sequence shown here is derived from an EMBL/GenBank/DDBJ whole genome shotgun (WGS) entry which is preliminary data.</text>
</comment>
<organism evidence="1 2">
    <name type="scientific">Thermosediminibacter litoriperuensis</name>
    <dbReference type="NCBI Taxonomy" id="291989"/>
    <lineage>
        <taxon>Bacteria</taxon>
        <taxon>Bacillati</taxon>
        <taxon>Bacillota</taxon>
        <taxon>Clostridia</taxon>
        <taxon>Thermosediminibacterales</taxon>
        <taxon>Thermosediminibacteraceae</taxon>
        <taxon>Thermosediminibacter</taxon>
    </lineage>
</organism>
<sequence length="306" mass="35598">MYTTETKIINVWRIDIKPDVQREVDPVKLCLDEGIIGIGWRIYSRPTSKEDYWEKAKAIYSKDADWVRAATPFLFQMKEGDLVWIRDLMGIYYLGRIEDDWEYRDELIFLQADIVNVRKCKLFKVGANVPGGVSNSFRTRGTVQGINDQAVNLFSRFVYNKLAGQEIYDTKREIYGKRDIFSFLTDTDLGDVVALFLQHEGYSLIPSMQSSRNDIPFYEFQLIHRSSGEPAFVQVKSANVVLNPDNYAHFPHKIFLFSPAGYTTPSNSYGHVITLKRDDVEKFIWSFKHIMPANVRLWLDYIEEVK</sequence>
<dbReference type="OrthoDB" id="7253051at2"/>
<gene>
    <name evidence="1" type="ORF">LZ11_01470</name>
</gene>
<dbReference type="AlphaFoldDB" id="A0A5S5AR12"/>
<evidence type="ECO:0000313" key="2">
    <source>
        <dbReference type="Proteomes" id="UP000322294"/>
    </source>
</evidence>
<dbReference type="RefSeq" id="WP_148867224.1">
    <property type="nucleotide sequence ID" value="NZ_VNHO01000014.1"/>
</dbReference>
<evidence type="ECO:0000313" key="1">
    <source>
        <dbReference type="EMBL" id="TYP53748.1"/>
    </source>
</evidence>
<protein>
    <submittedName>
        <fullName evidence="1">Uncharacterized protein</fullName>
    </submittedName>
</protein>
<dbReference type="EMBL" id="VNHO01000014">
    <property type="protein sequence ID" value="TYP53748.1"/>
    <property type="molecule type" value="Genomic_DNA"/>
</dbReference>